<gene>
    <name evidence="1" type="ORF">OWV82_003405</name>
</gene>
<comment type="caution">
    <text evidence="1">The sequence shown here is derived from an EMBL/GenBank/DDBJ whole genome shotgun (WGS) entry which is preliminary data.</text>
</comment>
<name>A0ACC1YLV8_MELAZ</name>
<accession>A0ACC1YLV8</accession>
<evidence type="ECO:0000313" key="1">
    <source>
        <dbReference type="EMBL" id="KAJ4724411.1"/>
    </source>
</evidence>
<sequence>MKNLSDIDDQESFRFQVPVLFFYKNNPSPLMKRKDLVKVIKEAITGRLKEGPNRKLTVDCNGEGVLFIEAEANFKLEQLGSAIQPTFPYLDELLYNVPGSDGILGCPLLLIQVRIYLLGTT</sequence>
<dbReference type="EMBL" id="CM051395">
    <property type="protein sequence ID" value="KAJ4724411.1"/>
    <property type="molecule type" value="Genomic_DNA"/>
</dbReference>
<protein>
    <submittedName>
        <fullName evidence="1">Benzyl alcohol O-benzoyltransferase</fullName>
    </submittedName>
</protein>
<dbReference type="Proteomes" id="UP001164539">
    <property type="component" value="Chromosome 2"/>
</dbReference>
<reference evidence="1 2" key="1">
    <citation type="journal article" date="2023" name="Science">
        <title>Complex scaffold remodeling in plant triterpene biosynthesis.</title>
        <authorList>
            <person name="De La Pena R."/>
            <person name="Hodgson H."/>
            <person name="Liu J.C."/>
            <person name="Stephenson M.J."/>
            <person name="Martin A.C."/>
            <person name="Owen C."/>
            <person name="Harkess A."/>
            <person name="Leebens-Mack J."/>
            <person name="Jimenez L.E."/>
            <person name="Osbourn A."/>
            <person name="Sattely E.S."/>
        </authorList>
    </citation>
    <scope>NUCLEOTIDE SEQUENCE [LARGE SCALE GENOMIC DNA]</scope>
    <source>
        <strain evidence="2">cv. JPN11</strain>
        <tissue evidence="1">Leaf</tissue>
    </source>
</reference>
<proteinExistence type="predicted"/>
<keyword evidence="2" id="KW-1185">Reference proteome</keyword>
<evidence type="ECO:0000313" key="2">
    <source>
        <dbReference type="Proteomes" id="UP001164539"/>
    </source>
</evidence>
<organism evidence="1 2">
    <name type="scientific">Melia azedarach</name>
    <name type="common">Chinaberry tree</name>
    <dbReference type="NCBI Taxonomy" id="155640"/>
    <lineage>
        <taxon>Eukaryota</taxon>
        <taxon>Viridiplantae</taxon>
        <taxon>Streptophyta</taxon>
        <taxon>Embryophyta</taxon>
        <taxon>Tracheophyta</taxon>
        <taxon>Spermatophyta</taxon>
        <taxon>Magnoliopsida</taxon>
        <taxon>eudicotyledons</taxon>
        <taxon>Gunneridae</taxon>
        <taxon>Pentapetalae</taxon>
        <taxon>rosids</taxon>
        <taxon>malvids</taxon>
        <taxon>Sapindales</taxon>
        <taxon>Meliaceae</taxon>
        <taxon>Melia</taxon>
    </lineage>
</organism>